<proteinExistence type="predicted"/>
<name>A0A9P3PJ71_LYOSH</name>
<dbReference type="CDD" id="cd01647">
    <property type="entry name" value="RT_LTR"/>
    <property type="match status" value="1"/>
</dbReference>
<dbReference type="PANTHER" id="PTHR15503:SF22">
    <property type="entry name" value="TRANSPOSON TY3-I GAG POLYPROTEIN"/>
    <property type="match status" value="1"/>
</dbReference>
<dbReference type="InterPro" id="IPR043128">
    <property type="entry name" value="Rev_trsase/Diguanyl_cyclase"/>
</dbReference>
<evidence type="ECO:0000313" key="2">
    <source>
        <dbReference type="Proteomes" id="UP001063166"/>
    </source>
</evidence>
<keyword evidence="2" id="KW-1185">Reference proteome</keyword>
<organism evidence="1 2">
    <name type="scientific">Lyophyllum shimeji</name>
    <name type="common">Hon-shimeji</name>
    <name type="synonym">Tricholoma shimeji</name>
    <dbReference type="NCBI Taxonomy" id="47721"/>
    <lineage>
        <taxon>Eukaryota</taxon>
        <taxon>Fungi</taxon>
        <taxon>Dikarya</taxon>
        <taxon>Basidiomycota</taxon>
        <taxon>Agaricomycotina</taxon>
        <taxon>Agaricomycetes</taxon>
        <taxon>Agaricomycetidae</taxon>
        <taxon>Agaricales</taxon>
        <taxon>Tricholomatineae</taxon>
        <taxon>Lyophyllaceae</taxon>
        <taxon>Lyophyllum</taxon>
    </lineage>
</organism>
<dbReference type="EMBL" id="BRPK01000004">
    <property type="protein sequence ID" value="GLB37185.1"/>
    <property type="molecule type" value="Genomic_DNA"/>
</dbReference>
<dbReference type="PANTHER" id="PTHR15503">
    <property type="entry name" value="LDOC1 RELATED"/>
    <property type="match status" value="1"/>
</dbReference>
<dbReference type="Gene3D" id="3.10.10.10">
    <property type="entry name" value="HIV Type 1 Reverse Transcriptase, subunit A, domain 1"/>
    <property type="match status" value="1"/>
</dbReference>
<dbReference type="Pfam" id="PF08284">
    <property type="entry name" value="RVP_2"/>
    <property type="match status" value="1"/>
</dbReference>
<dbReference type="CDD" id="cd00303">
    <property type="entry name" value="retropepsin_like"/>
    <property type="match status" value="1"/>
</dbReference>
<reference evidence="1" key="1">
    <citation type="submission" date="2022-07" db="EMBL/GenBank/DDBJ databases">
        <title>The genome of Lyophyllum shimeji provides insight into the initial evolution of ectomycorrhizal fungal genome.</title>
        <authorList>
            <person name="Kobayashi Y."/>
            <person name="Shibata T."/>
            <person name="Hirakawa H."/>
            <person name="Shigenobu S."/>
            <person name="Nishiyama T."/>
            <person name="Yamada A."/>
            <person name="Hasebe M."/>
            <person name="Kawaguchi M."/>
        </authorList>
    </citation>
    <scope>NUCLEOTIDE SEQUENCE</scope>
    <source>
        <strain evidence="1">AT787</strain>
    </source>
</reference>
<dbReference type="AlphaFoldDB" id="A0A9P3PJ71"/>
<dbReference type="SUPFAM" id="SSF56672">
    <property type="entry name" value="DNA/RNA polymerases"/>
    <property type="match status" value="1"/>
</dbReference>
<accession>A0A9P3PJ71</accession>
<dbReference type="Gene3D" id="3.30.70.270">
    <property type="match status" value="1"/>
</dbReference>
<dbReference type="InterPro" id="IPR021109">
    <property type="entry name" value="Peptidase_aspartic_dom_sf"/>
</dbReference>
<dbReference type="InterPro" id="IPR032567">
    <property type="entry name" value="RTL1-rel"/>
</dbReference>
<dbReference type="Proteomes" id="UP001063166">
    <property type="component" value="Unassembled WGS sequence"/>
</dbReference>
<dbReference type="InterPro" id="IPR043502">
    <property type="entry name" value="DNA/RNA_pol_sf"/>
</dbReference>
<protein>
    <submittedName>
        <fullName evidence="1">Retrotransposable element tf2 155 kDa protein type 1-like</fullName>
    </submittedName>
</protein>
<gene>
    <name evidence="1" type="ORF">LshimejAT787_0402360</name>
</gene>
<dbReference type="OrthoDB" id="2369050at2759"/>
<evidence type="ECO:0000313" key="1">
    <source>
        <dbReference type="EMBL" id="GLB37185.1"/>
    </source>
</evidence>
<dbReference type="Gene3D" id="2.40.70.10">
    <property type="entry name" value="Acid Proteases"/>
    <property type="match status" value="1"/>
</dbReference>
<comment type="caution">
    <text evidence="1">The sequence shown here is derived from an EMBL/GenBank/DDBJ whole genome shotgun (WGS) entry which is preliminary data.</text>
</comment>
<sequence length="691" mass="77592">MSAPTIVSQSSESRVPIMFNGVITPAVLELFKYYCQRFFSAKAVPDTDQVTKVMYNLEPTTIRSWIGSSRAELAALTFAQFMGRIRTKLLDKGWEYEVAAVLHSFQNGRVFTEWVTKVREANATLIEFPAFPADSLREHLRVRFDPELRVEYNAHNGQLRRLDGITDIDIWIKSIAKLDESLKLAAKRRATAWMHKASDGKTRTSAYNAFTTSHTPAATAHAADATNAAAPVHSNRRYCYKMTDLERELLRDNEGCTNCRKIYAGHVAAECPLGDKPLLLADYKPILTREYVEAAHAARLKNASSKGKTKATTVAAVFKESSDDDDTQDIGNEYVLPRHLKWSCVVTAPSIAPTAVVGLIDHGAPPALISNRFAKRLGVPIHKLHKPLRVSSAFSSGGGNGLPDLTLDRYVKLIVQSPCAQWKSRAQIFILSPNLATDIILGLDFLMRNNIVVDLVDRSAIDKTPARRKAEAEWIKDGQEETRKLRKPVHVELCDLFAREQKHFNMDKHSTTPDLIGLVKARIETLAAVDRLKSLDKKLKSTFSDCFPIDIPHVDKLPRDVYHRIEVKPNARISVARAYSCPRKFRDEWKTLIDQHYAAGRIRPSSSQYTSPSFIIPKADPTVLPRWVNDYRTLNSVTVPDNYPLPRVEDILADCAKGKIWGKIDMTNSFFQTLVHPDDVKYTATLTPFGL</sequence>